<reference evidence="2 3" key="1">
    <citation type="submission" date="2008-06" db="EMBL/GenBank/DDBJ databases">
        <authorList>
            <person name="Smith A.L."/>
            <person name="Paladin E.C."/>
            <person name="Jacobs-Sera D."/>
            <person name="Hendirx R.W."/>
            <person name="Hatfull G.F."/>
        </authorList>
    </citation>
    <scope>NUCLEOTIDE SEQUENCE [LARGE SCALE GENOMIC DNA]</scope>
</reference>
<gene>
    <name evidence="2" type="primary">103</name>
    <name evidence="2" type="ORF">MYRNA_103</name>
</gene>
<keyword evidence="1" id="KW-0472">Membrane</keyword>
<proteinExistence type="predicted"/>
<organism evidence="2 3">
    <name type="scientific">Mycobacterium phage Myrna</name>
    <dbReference type="NCBI Taxonomy" id="546805"/>
    <lineage>
        <taxon>Viruses</taxon>
        <taxon>Duplodnaviria</taxon>
        <taxon>Heunggongvirae</taxon>
        <taxon>Uroviricota</taxon>
        <taxon>Caudoviricetes</taxon>
        <taxon>Ceeclamvirinae</taxon>
        <taxon>Myrnavirus</taxon>
        <taxon>Myrnavirus myrna</taxon>
    </lineage>
</organism>
<evidence type="ECO:0000313" key="2">
    <source>
        <dbReference type="EMBL" id="ACH62104.1"/>
    </source>
</evidence>
<keyword evidence="1" id="KW-1133">Transmembrane helix</keyword>
<sequence>MRRARTVVAWVLLIGSTIAWPVSMMTVAKDEPPFVLSLSFLAIILEAASLLTSSQVHEEQANGTGSSE</sequence>
<keyword evidence="3" id="KW-1185">Reference proteome</keyword>
<protein>
    <submittedName>
        <fullName evidence="2">Uncharacterized protein</fullName>
    </submittedName>
</protein>
<keyword evidence="1" id="KW-0812">Transmembrane</keyword>
<evidence type="ECO:0000313" key="3">
    <source>
        <dbReference type="Proteomes" id="UP000001849"/>
    </source>
</evidence>
<evidence type="ECO:0000256" key="1">
    <source>
        <dbReference type="SAM" id="Phobius"/>
    </source>
</evidence>
<dbReference type="RefSeq" id="YP_002225014.1">
    <property type="nucleotide sequence ID" value="NC_011273.1"/>
</dbReference>
<dbReference type="EMBL" id="EU826466">
    <property type="protein sequence ID" value="ACH62104.1"/>
    <property type="molecule type" value="Genomic_DNA"/>
</dbReference>
<accession>B5LJA7</accession>
<dbReference type="GeneID" id="6920807"/>
<dbReference type="KEGG" id="vg:6920807"/>
<dbReference type="Proteomes" id="UP000001849">
    <property type="component" value="Segment"/>
</dbReference>
<name>B5LJA7_9CAUD</name>
<feature type="transmembrane region" description="Helical" evidence="1">
    <location>
        <begin position="35"/>
        <end position="52"/>
    </location>
</feature>